<name>A0A5B0MYD2_PUCGR</name>
<organism evidence="3 4">
    <name type="scientific">Puccinia graminis f. sp. tritici</name>
    <dbReference type="NCBI Taxonomy" id="56615"/>
    <lineage>
        <taxon>Eukaryota</taxon>
        <taxon>Fungi</taxon>
        <taxon>Dikarya</taxon>
        <taxon>Basidiomycota</taxon>
        <taxon>Pucciniomycotina</taxon>
        <taxon>Pucciniomycetes</taxon>
        <taxon>Pucciniales</taxon>
        <taxon>Pucciniaceae</taxon>
        <taxon>Puccinia</taxon>
    </lineage>
</organism>
<feature type="region of interest" description="Disordered" evidence="1">
    <location>
        <begin position="341"/>
        <end position="413"/>
    </location>
</feature>
<feature type="chain" id="PRO_5022690215" evidence="2">
    <location>
        <begin position="24"/>
        <end position="523"/>
    </location>
</feature>
<dbReference type="AlphaFoldDB" id="A0A5B0MYD2"/>
<protein>
    <submittedName>
        <fullName evidence="3">Uncharacterized protein</fullName>
    </submittedName>
</protein>
<accession>A0A5B0MYD2</accession>
<evidence type="ECO:0000256" key="2">
    <source>
        <dbReference type="SAM" id="SignalP"/>
    </source>
</evidence>
<sequence>MKVSQSFVVVSLSVAAQTQVSMASPLPVTDAGDLSFDSPQLSEAVLTEELPTRLIPKGFGRRNHPSLMSLNPRARAVSLSFDSNGRVNPRAHAQTDRSKLQNSIHIGDTNILNASLGAHRPIRPLASSDEHGLRSSNLLDLSLKMKKRSPDEPKLPAVVQAVSGDVSKPVSETLSTLPIMVEDLSAAKKVLPATPGVANQLAGILGARGVPAAPVSPLSALPLSSLPLLSDLSRSLPANPASSLPAAAAAPATGLPILGSILGARSQLPDPSLAALEGLSPDESLPINPFNPDLLSASDIMAAGGAFPIQPSHSLDGQTLPNEPSIPNFSQLFADAQAIQASGSGVADDPSLRNVRATKKHKGSKSHHDDKDEDDSPKAHRDDNEEDDSPKAHHHDMDDKEDGPKSHHADNMEEDDEAALMKKLIEKLDLKAPVPAVAPSAASIETQVVPVIPATDVQNTVAGIPIAVSTLPKKLPSVLPTAKASSTDSKDDDDSDYSPGPKLHRTRTVFNFPHRKLCLPRKI</sequence>
<evidence type="ECO:0000256" key="1">
    <source>
        <dbReference type="SAM" id="MobiDB-lite"/>
    </source>
</evidence>
<gene>
    <name evidence="3" type="ORF">PGTUg99_015971</name>
</gene>
<dbReference type="Proteomes" id="UP000325313">
    <property type="component" value="Unassembled WGS sequence"/>
</dbReference>
<proteinExistence type="predicted"/>
<feature type="signal peptide" evidence="2">
    <location>
        <begin position="1"/>
        <end position="23"/>
    </location>
</feature>
<feature type="region of interest" description="Disordered" evidence="1">
    <location>
        <begin position="477"/>
        <end position="506"/>
    </location>
</feature>
<evidence type="ECO:0000313" key="4">
    <source>
        <dbReference type="Proteomes" id="UP000325313"/>
    </source>
</evidence>
<reference evidence="3 4" key="1">
    <citation type="submission" date="2019-05" db="EMBL/GenBank/DDBJ databases">
        <title>Emergence of the Ug99 lineage of the wheat stem rust pathogen through somatic hybridization.</title>
        <authorList>
            <person name="Li F."/>
            <person name="Upadhyaya N.M."/>
            <person name="Sperschneider J."/>
            <person name="Matny O."/>
            <person name="Nguyen-Phuc H."/>
            <person name="Mago R."/>
            <person name="Raley C."/>
            <person name="Miller M.E."/>
            <person name="Silverstein K.A.T."/>
            <person name="Henningsen E."/>
            <person name="Hirsch C.D."/>
            <person name="Visser B."/>
            <person name="Pretorius Z.A."/>
            <person name="Steffenson B.J."/>
            <person name="Schwessinger B."/>
            <person name="Dodds P.N."/>
            <person name="Figueroa M."/>
        </authorList>
    </citation>
    <scope>NUCLEOTIDE SEQUENCE [LARGE SCALE GENOMIC DNA]</scope>
    <source>
        <strain evidence="3 4">Ug99</strain>
    </source>
</reference>
<comment type="caution">
    <text evidence="3">The sequence shown here is derived from an EMBL/GenBank/DDBJ whole genome shotgun (WGS) entry which is preliminary data.</text>
</comment>
<keyword evidence="2" id="KW-0732">Signal</keyword>
<evidence type="ECO:0000313" key="3">
    <source>
        <dbReference type="EMBL" id="KAA1081837.1"/>
    </source>
</evidence>
<feature type="compositionally biased region" description="Basic residues" evidence="1">
    <location>
        <begin position="356"/>
        <end position="365"/>
    </location>
</feature>
<feature type="compositionally biased region" description="Basic and acidic residues" evidence="1">
    <location>
        <begin position="366"/>
        <end position="411"/>
    </location>
</feature>
<dbReference type="EMBL" id="VDEP01000440">
    <property type="protein sequence ID" value="KAA1081837.1"/>
    <property type="molecule type" value="Genomic_DNA"/>
</dbReference>